<evidence type="ECO:0000256" key="1">
    <source>
        <dbReference type="SAM" id="MobiDB-lite"/>
    </source>
</evidence>
<dbReference type="PANTHER" id="PTHR38657">
    <property type="entry name" value="SLR1343 PROTEIN"/>
    <property type="match status" value="1"/>
</dbReference>
<dbReference type="GO" id="GO:0016829">
    <property type="term" value="F:lyase activity"/>
    <property type="evidence" value="ECO:0007669"/>
    <property type="project" value="UniProtKB-KW"/>
</dbReference>
<dbReference type="OrthoDB" id="5288100at2"/>
<accession>A0A0W8I5C8</accession>
<dbReference type="InterPro" id="IPR007357">
    <property type="entry name" value="PhrB-like"/>
</dbReference>
<dbReference type="Gene3D" id="1.10.10.1710">
    <property type="entry name" value="Deoxyribodipyrimidine photolyase-related"/>
    <property type="match status" value="1"/>
</dbReference>
<comment type="caution">
    <text evidence="3">The sequence shown here is derived from an EMBL/GenBank/DDBJ whole genome shotgun (WGS) entry which is preliminary data.</text>
</comment>
<dbReference type="Pfam" id="PF03441">
    <property type="entry name" value="FAD_binding_7"/>
    <property type="match status" value="1"/>
</dbReference>
<dbReference type="InterPro" id="IPR014729">
    <property type="entry name" value="Rossmann-like_a/b/a_fold"/>
</dbReference>
<dbReference type="RefSeq" id="WP_058891472.1">
    <property type="nucleotide sequence ID" value="NZ_LQBL01000028.1"/>
</dbReference>
<feature type="compositionally biased region" description="Basic and acidic residues" evidence="1">
    <location>
        <begin position="176"/>
        <end position="191"/>
    </location>
</feature>
<reference evidence="3 4" key="1">
    <citation type="submission" date="2015-12" db="EMBL/GenBank/DDBJ databases">
        <title>Serinicoccus chungangenesis strain CD08_5 genome sequencing and assembly.</title>
        <authorList>
            <person name="Chander A.M."/>
            <person name="Kaur G."/>
            <person name="Nair G.R."/>
            <person name="Dhawan D.K."/>
            <person name="Kochhar R.K."/>
            <person name="Mayilraj S."/>
            <person name="Bhadada S.K."/>
        </authorList>
    </citation>
    <scope>NUCLEOTIDE SEQUENCE [LARGE SCALE GENOMIC DNA]</scope>
    <source>
        <strain evidence="3 4">CD08_5</strain>
    </source>
</reference>
<name>A0A0W8I5C8_9MICO</name>
<keyword evidence="3" id="KW-0456">Lyase</keyword>
<dbReference type="InterPro" id="IPR036134">
    <property type="entry name" value="Crypto/Photolyase_FAD-like_sf"/>
</dbReference>
<dbReference type="Gene3D" id="1.10.579.10">
    <property type="entry name" value="DNA Cyclobutane Dipyrimidine Photolyase, subunit A, domain 3"/>
    <property type="match status" value="1"/>
</dbReference>
<protein>
    <submittedName>
        <fullName evidence="3">Deoxyribodipyrimidine photolyase</fullName>
    </submittedName>
</protein>
<proteinExistence type="predicted"/>
<dbReference type="AlphaFoldDB" id="A0A0W8I5C8"/>
<evidence type="ECO:0000313" key="4">
    <source>
        <dbReference type="Proteomes" id="UP000054837"/>
    </source>
</evidence>
<feature type="region of interest" description="Disordered" evidence="1">
    <location>
        <begin position="176"/>
        <end position="200"/>
    </location>
</feature>
<gene>
    <name evidence="3" type="ORF">AVL62_01320</name>
</gene>
<dbReference type="STRING" id="767452.AVL62_01320"/>
<dbReference type="InterPro" id="IPR005101">
    <property type="entry name" value="Cryptochr/Photolyase_FAD-bd"/>
</dbReference>
<feature type="domain" description="Cryptochrome/DNA photolyase FAD-binding" evidence="2">
    <location>
        <begin position="310"/>
        <end position="433"/>
    </location>
</feature>
<dbReference type="Gene3D" id="3.40.50.620">
    <property type="entry name" value="HUPs"/>
    <property type="match status" value="1"/>
</dbReference>
<dbReference type="PANTHER" id="PTHR38657:SF1">
    <property type="entry name" value="SLR1343 PROTEIN"/>
    <property type="match status" value="1"/>
</dbReference>
<keyword evidence="4" id="KW-1185">Reference proteome</keyword>
<dbReference type="Pfam" id="PF04244">
    <property type="entry name" value="DPRP"/>
    <property type="match status" value="1"/>
</dbReference>
<evidence type="ECO:0000313" key="3">
    <source>
        <dbReference type="EMBL" id="KUG53464.1"/>
    </source>
</evidence>
<sequence>MTHGPDVRLVYPHQLHAEQLDVDDGTVLVVVEDDLLYRQFPFHAHKLVLHRAAVSRFVDRAREASFDVEVVESSPERSSGAGLVELVERLRPERVSVLDVADDWLGRHCRDQLREGGYELRREDVLDTPAFLTTREQVADHFASGGARMQHFYAWQRRRLDVLMDGDQPVGGRWSFDTENRKKLPRGHEVPDPSLGPSRRHTRVDEAVDWVAEHFPDAPGDPSTFCWATSPGEADAALRRFLDERFAQFGPYEDAISSEHPVIFHAALTPALNCGLINPDQVLERALVAADEQDVDLPSLEGFVRQLIGWREYMRATYRIWGRRMRTSNVLEHGRSMPESWWTGETGLEPVDLVIRRVLERGYAHHIERLMVLGNALCLLRVHPDEVYRWFMSLFVDAYDWVMVPNVYAMSQFAAGDAITTKPYVSGSNYLKKMSDLPPGDWRQAWDGLYWTFVEDHREVFEANSRANFAVRTWDGMAQEKKQEHRDSAAPWLGR</sequence>
<dbReference type="EMBL" id="LQBL01000028">
    <property type="protein sequence ID" value="KUG53464.1"/>
    <property type="molecule type" value="Genomic_DNA"/>
</dbReference>
<organism evidence="3 4">
    <name type="scientific">Serinicoccus chungangensis</name>
    <dbReference type="NCBI Taxonomy" id="767452"/>
    <lineage>
        <taxon>Bacteria</taxon>
        <taxon>Bacillati</taxon>
        <taxon>Actinomycetota</taxon>
        <taxon>Actinomycetes</taxon>
        <taxon>Micrococcales</taxon>
        <taxon>Ornithinimicrobiaceae</taxon>
        <taxon>Serinicoccus</taxon>
    </lineage>
</organism>
<evidence type="ECO:0000259" key="2">
    <source>
        <dbReference type="Pfam" id="PF03441"/>
    </source>
</evidence>
<dbReference type="Proteomes" id="UP000054837">
    <property type="component" value="Unassembled WGS sequence"/>
</dbReference>
<dbReference type="Gene3D" id="1.25.40.80">
    <property type="match status" value="1"/>
</dbReference>
<dbReference type="InterPro" id="IPR052551">
    <property type="entry name" value="UV-DNA_repair_photolyase"/>
</dbReference>
<dbReference type="SUPFAM" id="SSF48173">
    <property type="entry name" value="Cryptochrome/photolyase FAD-binding domain"/>
    <property type="match status" value="1"/>
</dbReference>